<dbReference type="SUPFAM" id="SSF51735">
    <property type="entry name" value="NAD(P)-binding Rossmann-fold domains"/>
    <property type="match status" value="1"/>
</dbReference>
<evidence type="ECO:0000313" key="2">
    <source>
        <dbReference type="Proteomes" id="UP000471648"/>
    </source>
</evidence>
<comment type="caution">
    <text evidence="1">The sequence shown here is derived from an EMBL/GenBank/DDBJ whole genome shotgun (WGS) entry which is preliminary data.</text>
</comment>
<name>A0A6N9VI75_STRMI</name>
<dbReference type="EMBL" id="JAAGME010001264">
    <property type="protein sequence ID" value="NEB71315.1"/>
    <property type="molecule type" value="Genomic_DNA"/>
</dbReference>
<dbReference type="RefSeq" id="WP_164358597.1">
    <property type="nucleotide sequence ID" value="NZ_JAAGME010001264.1"/>
</dbReference>
<organism evidence="1 2">
    <name type="scientific">Streptomyces microflavus</name>
    <name type="common">Streptomyces lipmanii</name>
    <dbReference type="NCBI Taxonomy" id="1919"/>
    <lineage>
        <taxon>Bacteria</taxon>
        <taxon>Bacillati</taxon>
        <taxon>Actinomycetota</taxon>
        <taxon>Actinomycetes</taxon>
        <taxon>Kitasatosporales</taxon>
        <taxon>Streptomycetaceae</taxon>
        <taxon>Streptomyces</taxon>
    </lineage>
</organism>
<dbReference type="Proteomes" id="UP000471648">
    <property type="component" value="Unassembled WGS sequence"/>
</dbReference>
<gene>
    <name evidence="1" type="ORF">G3I39_30240</name>
</gene>
<sequence>MDQSEPVLILGGSGQAGSGTAALLRQWHPELPLTIAGRDIDRAQRVADELGGATAVTIDLLSSDLGLPAEHRCSAVVAALWDDRLNGLHYAQDHGLPYLSISSGLVEIAPEVVAGAQRASTSPILVASHFCAGVVVLATLETAREFHRVDTVRIGAVLDESDTGGPAGAADLERWATATTAGMVRSDGVFTWVDGPDAQADVPSTDGVVLPGRSIAILDVPSLALATGAANVRFDMAVGESTARRRGDPASIEIRIDLEGVGPTGAPLSASRYLVHPAGQRPLTALGIALGVERQLGLRGEAVPPGIQTPEALIDPAYAAERMAEIGATFVDAPGDTDPAASR</sequence>
<evidence type="ECO:0000313" key="1">
    <source>
        <dbReference type="EMBL" id="NEB71315.1"/>
    </source>
</evidence>
<dbReference type="InterPro" id="IPR036291">
    <property type="entry name" value="NAD(P)-bd_dom_sf"/>
</dbReference>
<protein>
    <submittedName>
        <fullName evidence="1">Saccharopine dehydrogenase</fullName>
    </submittedName>
</protein>
<dbReference type="Gene3D" id="3.40.50.720">
    <property type="entry name" value="NAD(P)-binding Rossmann-like Domain"/>
    <property type="match status" value="1"/>
</dbReference>
<reference evidence="1 2" key="1">
    <citation type="submission" date="2020-01" db="EMBL/GenBank/DDBJ databases">
        <title>Insect and environment-associated Actinomycetes.</title>
        <authorList>
            <person name="Currrie C."/>
            <person name="Chevrette M."/>
            <person name="Carlson C."/>
            <person name="Stubbendieck R."/>
            <person name="Wendt-Pienkowski E."/>
        </authorList>
    </citation>
    <scope>NUCLEOTIDE SEQUENCE [LARGE SCALE GENOMIC DNA]</scope>
    <source>
        <strain evidence="1 2">SID14438</strain>
    </source>
</reference>
<proteinExistence type="predicted"/>
<dbReference type="AlphaFoldDB" id="A0A6N9VI75"/>
<accession>A0A6N9VI75</accession>